<keyword evidence="7" id="KW-1185">Reference proteome</keyword>
<comment type="similarity">
    <text evidence="2">Belongs to the polysaccharide lyase 1 family.</text>
</comment>
<dbReference type="InterPro" id="IPR045032">
    <property type="entry name" value="PEL"/>
</dbReference>
<feature type="chain" id="PRO_5045410749" description="Pectate lyase domain-containing protein" evidence="4">
    <location>
        <begin position="39"/>
        <end position="716"/>
    </location>
</feature>
<dbReference type="InterPro" id="IPR012334">
    <property type="entry name" value="Pectin_lyas_fold"/>
</dbReference>
<evidence type="ECO:0000256" key="2">
    <source>
        <dbReference type="RuleBase" id="RU361173"/>
    </source>
</evidence>
<evidence type="ECO:0000256" key="1">
    <source>
        <dbReference type="ARBA" id="ARBA00023239"/>
    </source>
</evidence>
<gene>
    <name evidence="6" type="ORF">RM555_29740</name>
</gene>
<feature type="domain" description="Pectate lyase" evidence="5">
    <location>
        <begin position="447"/>
        <end position="652"/>
    </location>
</feature>
<evidence type="ECO:0000256" key="3">
    <source>
        <dbReference type="SAM" id="MobiDB-lite"/>
    </source>
</evidence>
<evidence type="ECO:0000313" key="6">
    <source>
        <dbReference type="EMBL" id="MDT0533178.1"/>
    </source>
</evidence>
<dbReference type="SMART" id="SM00710">
    <property type="entry name" value="PbH1"/>
    <property type="match status" value="6"/>
</dbReference>
<dbReference type="InterPro" id="IPR006626">
    <property type="entry name" value="PbH1"/>
</dbReference>
<feature type="compositionally biased region" description="Low complexity" evidence="3">
    <location>
        <begin position="59"/>
        <end position="104"/>
    </location>
</feature>
<keyword evidence="1 2" id="KW-0456">Lyase</keyword>
<keyword evidence="2" id="KW-0119">Carbohydrate metabolism</keyword>
<feature type="domain" description="Pectate lyase" evidence="5">
    <location>
        <begin position="126"/>
        <end position="349"/>
    </location>
</feature>
<keyword evidence="2" id="KW-0624">Polysaccharide degradation</keyword>
<dbReference type="SUPFAM" id="SSF51126">
    <property type="entry name" value="Pectin lyase-like"/>
    <property type="match status" value="2"/>
</dbReference>
<dbReference type="SMART" id="SM00656">
    <property type="entry name" value="Amb_all"/>
    <property type="match status" value="2"/>
</dbReference>
<feature type="compositionally biased region" description="Pro residues" evidence="3">
    <location>
        <begin position="42"/>
        <end position="58"/>
    </location>
</feature>
<dbReference type="PANTHER" id="PTHR31683">
    <property type="entry name" value="PECTATE LYASE 18-RELATED"/>
    <property type="match status" value="1"/>
</dbReference>
<comment type="subcellular location">
    <subcellularLocation>
        <location evidence="2">Secreted</location>
    </subcellularLocation>
</comment>
<dbReference type="Proteomes" id="UP001180973">
    <property type="component" value="Unassembled WGS sequence"/>
</dbReference>
<keyword evidence="2" id="KW-0964">Secreted</keyword>
<dbReference type="RefSeq" id="WP_311414824.1">
    <property type="nucleotide sequence ID" value="NZ_JAVRFL010000057.1"/>
</dbReference>
<dbReference type="InterPro" id="IPR011050">
    <property type="entry name" value="Pectin_lyase_fold/virulence"/>
</dbReference>
<evidence type="ECO:0000259" key="5">
    <source>
        <dbReference type="SMART" id="SM00656"/>
    </source>
</evidence>
<dbReference type="InterPro" id="IPR006311">
    <property type="entry name" value="TAT_signal"/>
</dbReference>
<evidence type="ECO:0000313" key="7">
    <source>
        <dbReference type="Proteomes" id="UP001180973"/>
    </source>
</evidence>
<feature type="region of interest" description="Disordered" evidence="3">
    <location>
        <begin position="36"/>
        <end position="104"/>
    </location>
</feature>
<sequence>MLATRNPDGLPRPGRRRRLLAAAGLAAALVAPASPAGAALPTAPPVAPGPAPAAPGPAPAEAASGAAPQAAAGAASRTAPGPAAAPGTASRTAPGTASRTAPGAAAAADGFASVHALGQNGTTGGAGGPVVTVTTTAQFLDHIARPGPYVVQVAGTIALPAGGNDGMWNVASDKTIVGLGDDATLSGGGLNIGVPVDDDVTSPPANAVHNIIIRNLHLTGATDDLINVQMFSHHIWIDHNEFSDGDDGAVDIKRGSDFVTVSWNHFHDHDKTLLLGHDEDAGPQDIGRLRVTYHHNFFDRSDQRNPRVRFSALAHVYNNHYNDNSYGVASTYDAAVLMENNYFYSVNNPGRVDFSGDLGRIVERGNILVACNHAIETRGTVPDPRGYYPYTLDPAASVPTIVPAGAGPGRATALAAPASVVPVPAAAGPDGFAAVAALGQNGTTGGAGGPTVTATNAADFLEHLDTVGPLVIQVTGRIAITSKQGVRPHKTIVGVGDAEITGGGLDFYRSYNVIVRNIDFTDAEDDAINVGQNSHHIWIDHNRFSGAVDGSVDIVRGADYVTVSWNHFDHADKSMLIGHSDGSASTDVGRLKVSIHHNFFDNSRQRHPRVRFGEPVHVYNNYFLGNALYGVASTENAGVLVEGNYFRDVPHPLWSASGYADSGPGRAVQRHNVYVGSGAPETNGTVVEPRTYYPYTLDPAADVPALVTAGAGPTHG</sequence>
<proteinExistence type="inferred from homology"/>
<dbReference type="EMBL" id="JAVRFL010000057">
    <property type="protein sequence ID" value="MDT0533178.1"/>
    <property type="molecule type" value="Genomic_DNA"/>
</dbReference>
<keyword evidence="4" id="KW-0732">Signal</keyword>
<organism evidence="6 7">
    <name type="scientific">Micromonospora reichwaldensis</name>
    <dbReference type="NCBI Taxonomy" id="3075516"/>
    <lineage>
        <taxon>Bacteria</taxon>
        <taxon>Bacillati</taxon>
        <taxon>Actinomycetota</taxon>
        <taxon>Actinomycetes</taxon>
        <taxon>Micromonosporales</taxon>
        <taxon>Micromonosporaceae</taxon>
        <taxon>Micromonospora</taxon>
    </lineage>
</organism>
<dbReference type="PANTHER" id="PTHR31683:SF18">
    <property type="entry name" value="PECTATE LYASE 21-RELATED"/>
    <property type="match status" value="1"/>
</dbReference>
<dbReference type="Pfam" id="PF00544">
    <property type="entry name" value="Pectate_lyase_4"/>
    <property type="match status" value="2"/>
</dbReference>
<protein>
    <recommendedName>
        <fullName evidence="5">Pectate lyase domain-containing protein</fullName>
    </recommendedName>
</protein>
<dbReference type="Gene3D" id="2.160.20.10">
    <property type="entry name" value="Single-stranded right-handed beta-helix, Pectin lyase-like"/>
    <property type="match status" value="2"/>
</dbReference>
<dbReference type="InterPro" id="IPR002022">
    <property type="entry name" value="Pec_lyase"/>
</dbReference>
<feature type="signal peptide" evidence="4">
    <location>
        <begin position="1"/>
        <end position="38"/>
    </location>
</feature>
<evidence type="ECO:0000256" key="4">
    <source>
        <dbReference type="SAM" id="SignalP"/>
    </source>
</evidence>
<dbReference type="PROSITE" id="PS51318">
    <property type="entry name" value="TAT"/>
    <property type="match status" value="1"/>
</dbReference>
<accession>A0ABU2X4Q2</accession>
<name>A0ABU2X4Q2_9ACTN</name>
<reference evidence="6" key="1">
    <citation type="submission" date="2023-09" db="EMBL/GenBank/DDBJ databases">
        <title>30 novel species of actinomycetes from the DSMZ collection.</title>
        <authorList>
            <person name="Nouioui I."/>
        </authorList>
    </citation>
    <scope>NUCLEOTIDE SEQUENCE</scope>
    <source>
        <strain evidence="6">DSM 115977</strain>
    </source>
</reference>
<comment type="caution">
    <text evidence="6">The sequence shown here is derived from an EMBL/GenBank/DDBJ whole genome shotgun (WGS) entry which is preliminary data.</text>
</comment>